<sequence length="570" mass="63713">MPTGVSRAKRRTCDNLPHQNLLLQLSGTSPLPLPVPSPDEKGGGGAVTSSLKNLGFAGPADSTQLTFYLNLNNLLDPQHRAFKKYQSTEDSIFYFVQQIQDSFHHKPTKSTIAAFIDLSQAFNRVWKEKLILKLDELGIEGKMLSWISNFLSKCTIQVNFNNIKSKTTCIYQGSILSPILFNIYLNDVHTFIKPPAKIALYTDDIIIWGNLETEITYNISKSEIRLFTINNHLHSPRYLGVTLDPALTFKKHIDTMISKAKNRLKILKKIAGLNWGANANILCTTYLALVRPILEYATPAWINASKTNLSKIDRIQVSAAKIISGLRGSCPNRIAELESNLLPLHLRRKICFSKFITKNINSPKEHLTGKFIRNWTSQLIPNTELPIPHTELATNSSVSLIYQPIPTNMKLSQNYLNLLASKSLRKISLFNITIYADGSQLETGLSGSGIAIYKDKILEKISLTHPRHLSVYKSELSAIDTALKDININSPSKIIIYSDSRAAIYTLQSCFSSQEPLLKSIAKSVNRLPANSSVTVQWLPAHVGIPGNELADWQRLEPLAYLKPENLTPN</sequence>
<dbReference type="InterPro" id="IPR036397">
    <property type="entry name" value="RNaseH_sf"/>
</dbReference>
<protein>
    <recommendedName>
        <fullName evidence="6">RNA-directed DNA polymerase</fullName>
    </recommendedName>
</protein>
<dbReference type="PANTHER" id="PTHR33332">
    <property type="entry name" value="REVERSE TRANSCRIPTASE DOMAIN-CONTAINING PROTEIN"/>
    <property type="match status" value="1"/>
</dbReference>
<feature type="region of interest" description="Disordered" evidence="1">
    <location>
        <begin position="27"/>
        <end position="46"/>
    </location>
</feature>
<dbReference type="PROSITE" id="PS50879">
    <property type="entry name" value="RNASE_H_1"/>
    <property type="match status" value="1"/>
</dbReference>
<feature type="domain" description="Reverse transcriptase" evidence="2">
    <location>
        <begin position="1"/>
        <end position="275"/>
    </location>
</feature>
<dbReference type="PROSITE" id="PS50878">
    <property type="entry name" value="RT_POL"/>
    <property type="match status" value="1"/>
</dbReference>
<dbReference type="CDD" id="cd09276">
    <property type="entry name" value="Rnase_HI_RT_non_LTR"/>
    <property type="match status" value="1"/>
</dbReference>
<evidence type="ECO:0000256" key="1">
    <source>
        <dbReference type="SAM" id="MobiDB-lite"/>
    </source>
</evidence>
<evidence type="ECO:0008006" key="6">
    <source>
        <dbReference type="Google" id="ProtNLM"/>
    </source>
</evidence>
<reference evidence="4 5" key="1">
    <citation type="submission" date="2022-03" db="EMBL/GenBank/DDBJ databases">
        <title>A chromosomal length assembly of Cordylochernes scorpioides.</title>
        <authorList>
            <person name="Zeh D."/>
            <person name="Zeh J."/>
        </authorList>
    </citation>
    <scope>NUCLEOTIDE SEQUENCE [LARGE SCALE GENOMIC DNA]</scope>
    <source>
        <strain evidence="4">IN4F17</strain>
        <tissue evidence="4">Whole Body</tissue>
    </source>
</reference>
<evidence type="ECO:0000313" key="4">
    <source>
        <dbReference type="EMBL" id="UYV82815.1"/>
    </source>
</evidence>
<dbReference type="Pfam" id="PF00075">
    <property type="entry name" value="RNase_H"/>
    <property type="match status" value="1"/>
</dbReference>
<accession>A0ABY6LTH0</accession>
<feature type="domain" description="RNase H type-1" evidence="3">
    <location>
        <begin position="428"/>
        <end position="560"/>
    </location>
</feature>
<dbReference type="EMBL" id="CP092884">
    <property type="protein sequence ID" value="UYV82815.1"/>
    <property type="molecule type" value="Genomic_DNA"/>
</dbReference>
<dbReference type="Pfam" id="PF00078">
    <property type="entry name" value="RVT_1"/>
    <property type="match status" value="1"/>
</dbReference>
<name>A0ABY6LTH0_9ARAC</name>
<evidence type="ECO:0000313" key="5">
    <source>
        <dbReference type="Proteomes" id="UP001235939"/>
    </source>
</evidence>
<evidence type="ECO:0000259" key="2">
    <source>
        <dbReference type="PROSITE" id="PS50878"/>
    </source>
</evidence>
<dbReference type="Proteomes" id="UP001235939">
    <property type="component" value="Chromosome 22"/>
</dbReference>
<dbReference type="SUPFAM" id="SSF53098">
    <property type="entry name" value="Ribonuclease H-like"/>
    <property type="match status" value="1"/>
</dbReference>
<keyword evidence="5" id="KW-1185">Reference proteome</keyword>
<proteinExistence type="predicted"/>
<dbReference type="SUPFAM" id="SSF56672">
    <property type="entry name" value="DNA/RNA polymerases"/>
    <property type="match status" value="1"/>
</dbReference>
<gene>
    <name evidence="4" type="ORF">LAZ67_22000966</name>
</gene>
<dbReference type="Gene3D" id="3.30.420.10">
    <property type="entry name" value="Ribonuclease H-like superfamily/Ribonuclease H"/>
    <property type="match status" value="1"/>
</dbReference>
<dbReference type="InterPro" id="IPR043502">
    <property type="entry name" value="DNA/RNA_pol_sf"/>
</dbReference>
<dbReference type="InterPro" id="IPR000477">
    <property type="entry name" value="RT_dom"/>
</dbReference>
<organism evidence="4 5">
    <name type="scientific">Cordylochernes scorpioides</name>
    <dbReference type="NCBI Taxonomy" id="51811"/>
    <lineage>
        <taxon>Eukaryota</taxon>
        <taxon>Metazoa</taxon>
        <taxon>Ecdysozoa</taxon>
        <taxon>Arthropoda</taxon>
        <taxon>Chelicerata</taxon>
        <taxon>Arachnida</taxon>
        <taxon>Pseudoscorpiones</taxon>
        <taxon>Cheliferoidea</taxon>
        <taxon>Chernetidae</taxon>
        <taxon>Cordylochernes</taxon>
    </lineage>
</organism>
<dbReference type="InterPro" id="IPR002156">
    <property type="entry name" value="RNaseH_domain"/>
</dbReference>
<evidence type="ECO:0000259" key="3">
    <source>
        <dbReference type="PROSITE" id="PS50879"/>
    </source>
</evidence>
<dbReference type="InterPro" id="IPR012337">
    <property type="entry name" value="RNaseH-like_sf"/>
</dbReference>